<dbReference type="InterPro" id="IPR013984">
    <property type="entry name" value="Ald_Fedxn_OxRdtase_dom2"/>
</dbReference>
<evidence type="ECO:0000256" key="8">
    <source>
        <dbReference type="ARBA" id="ARBA00049934"/>
    </source>
</evidence>
<reference evidence="10" key="1">
    <citation type="submission" date="2020-05" db="EMBL/GenBank/DDBJ databases">
        <authorList>
            <person name="Chiriac C."/>
            <person name="Salcher M."/>
            <person name="Ghai R."/>
            <person name="Kavagutti S V."/>
        </authorList>
    </citation>
    <scope>NUCLEOTIDE SEQUENCE</scope>
</reference>
<dbReference type="AlphaFoldDB" id="A0A6J7JUN6"/>
<dbReference type="SUPFAM" id="SSF56228">
    <property type="entry name" value="Aldehyde ferredoxin oxidoreductase, N-terminal domain"/>
    <property type="match status" value="1"/>
</dbReference>
<evidence type="ECO:0000259" key="9">
    <source>
        <dbReference type="SMART" id="SM00790"/>
    </source>
</evidence>
<sequence>MYQPLLEIDLTTGTMTPLDLPREVRERWLGGTGLGLYLLSKEIRRGMKVTDPDCPVFILTGPLGGTAVPQSTDMVIVTVNAEFSRNVCASHAHGFFAARLRHAGWDGIILRGRAAKPVYLWIDGDNVELRPADHLWGQDTFETQRRIIDANSEAGPDISVYCIGQAGESLIEGSSVRGDWAYGANQGGSGVAFGAKNFKAMAVVETGTVPVRDATRLEEIGARWQAAIATANPGFPESKNYDGFKYMTGPLADLGWIMGKNFTDPEVGVAWSARLAKDSAKWKFEAVGGWNCQAACHYKAKCTTGPMAGLEFTGYGGEIMEELGPNLGIEDPGVAFMLSGLVDGYGMAAKGAPRTIAMLMEAFNDKLITSEQIDGLDLTWGNYTSVMALLEKTVTREGVGELIAQGLMATAKAFGIEDRAMHMHGVGFNDHDPRATPMVMFQMQVASGAGPNWQTLVEMMMGRPEPDLGYEESLTAKDIDRIAEASHVTQKAKLLYDSLGACYFSFIGVRGILGYISESLDAAAGVHISPDELLAIGDRVLTLQRLINIYLGYTPADDFDIAERLFEPIPSGPVAGNGLTRDDFVRIRDEFYEFQGWSLLTGAPTDETLARLGLHDIHVGAVVGGNT</sequence>
<evidence type="ECO:0000256" key="6">
    <source>
        <dbReference type="ARBA" id="ARBA00023004"/>
    </source>
</evidence>
<dbReference type="Pfam" id="PF02730">
    <property type="entry name" value="AFOR_N"/>
    <property type="match status" value="1"/>
</dbReference>
<keyword evidence="6" id="KW-0408">Iron</keyword>
<dbReference type="InterPro" id="IPR036021">
    <property type="entry name" value="Tungsten_al_ferr_oxy-like_C"/>
</dbReference>
<dbReference type="Pfam" id="PF01314">
    <property type="entry name" value="AFOR_C"/>
    <property type="match status" value="1"/>
</dbReference>
<organism evidence="10">
    <name type="scientific">freshwater metagenome</name>
    <dbReference type="NCBI Taxonomy" id="449393"/>
    <lineage>
        <taxon>unclassified sequences</taxon>
        <taxon>metagenomes</taxon>
        <taxon>ecological metagenomes</taxon>
    </lineage>
</organism>
<dbReference type="PANTHER" id="PTHR30038">
    <property type="entry name" value="ALDEHYDE FERREDOXIN OXIDOREDUCTASE"/>
    <property type="match status" value="1"/>
</dbReference>
<comment type="cofactor">
    <cofactor evidence="1">
        <name>[4Fe-4S] cluster</name>
        <dbReference type="ChEBI" id="CHEBI:49883"/>
    </cofactor>
</comment>
<proteinExistence type="inferred from homology"/>
<dbReference type="GO" id="GO:0016625">
    <property type="term" value="F:oxidoreductase activity, acting on the aldehyde or oxo group of donors, iron-sulfur protein as acceptor"/>
    <property type="evidence" value="ECO:0007669"/>
    <property type="project" value="InterPro"/>
</dbReference>
<evidence type="ECO:0000256" key="1">
    <source>
        <dbReference type="ARBA" id="ARBA00001966"/>
    </source>
</evidence>
<keyword evidence="3" id="KW-0004">4Fe-4S</keyword>
<name>A0A6J7JUN6_9ZZZZ</name>
<dbReference type="SMART" id="SM00790">
    <property type="entry name" value="AFOR_N"/>
    <property type="match status" value="1"/>
</dbReference>
<protein>
    <submittedName>
        <fullName evidence="10">Unannotated protein</fullName>
    </submittedName>
</protein>
<dbReference type="Gene3D" id="1.10.569.10">
    <property type="entry name" value="Aldehyde Ferredoxin Oxidoreductase Protein, subunit A, domain 2"/>
    <property type="match status" value="1"/>
</dbReference>
<evidence type="ECO:0000256" key="7">
    <source>
        <dbReference type="ARBA" id="ARBA00023014"/>
    </source>
</evidence>
<evidence type="ECO:0000256" key="5">
    <source>
        <dbReference type="ARBA" id="ARBA00023002"/>
    </source>
</evidence>
<keyword evidence="7" id="KW-0411">Iron-sulfur</keyword>
<keyword evidence="4" id="KW-0479">Metal-binding</keyword>
<dbReference type="Gene3D" id="1.10.599.10">
    <property type="entry name" value="Aldehyde Ferredoxin Oxidoreductase Protein, subunit A, domain 3"/>
    <property type="match status" value="1"/>
</dbReference>
<dbReference type="Gene3D" id="3.60.9.10">
    <property type="entry name" value="Aldehyde ferredoxin oxidoreductase, N-terminal domain"/>
    <property type="match status" value="1"/>
</dbReference>
<dbReference type="InterPro" id="IPR036503">
    <property type="entry name" value="Ald_Fedxn_OxRdtase_N_sf"/>
</dbReference>
<evidence type="ECO:0000256" key="3">
    <source>
        <dbReference type="ARBA" id="ARBA00022485"/>
    </source>
</evidence>
<dbReference type="GO" id="GO:0009055">
    <property type="term" value="F:electron transfer activity"/>
    <property type="evidence" value="ECO:0007669"/>
    <property type="project" value="InterPro"/>
</dbReference>
<gene>
    <name evidence="10" type="ORF">UFOPK3752_01416</name>
</gene>
<evidence type="ECO:0000313" key="10">
    <source>
        <dbReference type="EMBL" id="CAB4946965.1"/>
    </source>
</evidence>
<dbReference type="GO" id="GO:0051539">
    <property type="term" value="F:4 iron, 4 sulfur cluster binding"/>
    <property type="evidence" value="ECO:0007669"/>
    <property type="project" value="UniProtKB-KW"/>
</dbReference>
<dbReference type="EMBL" id="CAFBND010000057">
    <property type="protein sequence ID" value="CAB4946965.1"/>
    <property type="molecule type" value="Genomic_DNA"/>
</dbReference>
<dbReference type="InterPro" id="IPR051919">
    <property type="entry name" value="W-dependent_AOR"/>
</dbReference>
<dbReference type="SUPFAM" id="SSF48310">
    <property type="entry name" value="Aldehyde ferredoxin oxidoreductase, C-terminal domains"/>
    <property type="match status" value="1"/>
</dbReference>
<evidence type="ECO:0000256" key="2">
    <source>
        <dbReference type="ARBA" id="ARBA00011032"/>
    </source>
</evidence>
<accession>A0A6J7JUN6</accession>
<keyword evidence="5" id="KW-0560">Oxidoreductase</keyword>
<dbReference type="InterPro" id="IPR001203">
    <property type="entry name" value="OxRdtase_Ald_Fedxn_C"/>
</dbReference>
<dbReference type="InterPro" id="IPR013985">
    <property type="entry name" value="Ald_Fedxn_OxRdtase_dom3"/>
</dbReference>
<feature type="domain" description="Aldehyde ferredoxin oxidoreductase N-terminal" evidence="9">
    <location>
        <begin position="2"/>
        <end position="207"/>
    </location>
</feature>
<comment type="similarity">
    <text evidence="2">Belongs to the AOR/FOR family.</text>
</comment>
<dbReference type="InterPro" id="IPR013983">
    <property type="entry name" value="Ald_Fedxn_OxRdtase_N"/>
</dbReference>
<evidence type="ECO:0000256" key="4">
    <source>
        <dbReference type="ARBA" id="ARBA00022723"/>
    </source>
</evidence>
<dbReference type="PANTHER" id="PTHR30038:SF0">
    <property type="entry name" value="TUNGSTEN-CONTAINING ALDEHYDE FERREDOXIN OXIDOREDUCTASE"/>
    <property type="match status" value="1"/>
</dbReference>
<dbReference type="GO" id="GO:0046872">
    <property type="term" value="F:metal ion binding"/>
    <property type="evidence" value="ECO:0007669"/>
    <property type="project" value="UniProtKB-KW"/>
</dbReference>
<comment type="cofactor">
    <cofactor evidence="8">
        <name>tungstopterin</name>
        <dbReference type="ChEBI" id="CHEBI:30402"/>
    </cofactor>
</comment>